<dbReference type="AlphaFoldDB" id="A0A6A8DGL7"/>
<gene>
    <name evidence="1" type="ORF">GH741_17135</name>
</gene>
<reference evidence="1" key="1">
    <citation type="submission" date="2019-11" db="EMBL/GenBank/DDBJ databases">
        <authorList>
            <person name="Li J."/>
        </authorList>
    </citation>
    <scope>NUCLEOTIDE SEQUENCE</scope>
    <source>
        <strain evidence="1">B6B</strain>
    </source>
</reference>
<dbReference type="Proteomes" id="UP000799092">
    <property type="component" value="Unassembled WGS sequence"/>
</dbReference>
<dbReference type="OrthoDB" id="2733945at2"/>
<sequence>MGLFINAKGNPGVFKNQEKIPEPNQAYLKIDRISEIVNEQKKTNNSILNSIQGLNSLYHKQQDTQAVQWKNFNKQLSELGRSKLTFEEFETFARERLKILYENDEKLLNHLEDESALKRDLINQISLVNDSNQEMVNQLGEFESTNQQITVRMQELFELNKQMSDQLSNHGDNQSTMLDHLENQEALMEKTLRQLTHFRSALYERTNYLVEKIENSYSLTSSFVYKLFTGSNLPLTFSMSTQKNDKDYKNSD</sequence>
<evidence type="ECO:0000313" key="1">
    <source>
        <dbReference type="EMBL" id="MRH44370.1"/>
    </source>
</evidence>
<accession>A0A6A8DGL7</accession>
<protein>
    <submittedName>
        <fullName evidence="1">Uncharacterized protein</fullName>
    </submittedName>
</protein>
<dbReference type="RefSeq" id="WP_153737971.1">
    <property type="nucleotide sequence ID" value="NZ_WJNG01000015.1"/>
</dbReference>
<proteinExistence type="predicted"/>
<comment type="caution">
    <text evidence="1">The sequence shown here is derived from an EMBL/GenBank/DDBJ whole genome shotgun (WGS) entry which is preliminary data.</text>
</comment>
<name>A0A6A8DGL7_9BACI</name>
<dbReference type="EMBL" id="WJNG01000015">
    <property type="protein sequence ID" value="MRH44370.1"/>
    <property type="molecule type" value="Genomic_DNA"/>
</dbReference>
<keyword evidence="2" id="KW-1185">Reference proteome</keyword>
<organism evidence="1 2">
    <name type="scientific">Aquibacillus halophilus</name>
    <dbReference type="NCBI Taxonomy" id="930132"/>
    <lineage>
        <taxon>Bacteria</taxon>
        <taxon>Bacillati</taxon>
        <taxon>Bacillota</taxon>
        <taxon>Bacilli</taxon>
        <taxon>Bacillales</taxon>
        <taxon>Bacillaceae</taxon>
        <taxon>Aquibacillus</taxon>
    </lineage>
</organism>
<evidence type="ECO:0000313" key="2">
    <source>
        <dbReference type="Proteomes" id="UP000799092"/>
    </source>
</evidence>